<gene>
    <name evidence="1" type="ORF">D7D52_19390</name>
</gene>
<dbReference type="InterPro" id="IPR009351">
    <property type="entry name" value="AlkZ-like"/>
</dbReference>
<reference evidence="1 2" key="1">
    <citation type="submission" date="2018-09" db="EMBL/GenBank/DDBJ databases">
        <title>Nocardia yunnanensis sp. nov., an actinomycete isolated from a soil sample.</title>
        <authorList>
            <person name="Zhang J."/>
        </authorList>
    </citation>
    <scope>NUCLEOTIDE SEQUENCE [LARGE SCALE GENOMIC DNA]</scope>
    <source>
        <strain evidence="1 2">CFHS0054</strain>
    </source>
</reference>
<protein>
    <submittedName>
        <fullName evidence="1">Winged helix DNA-binding domain-containing protein</fullName>
    </submittedName>
</protein>
<evidence type="ECO:0000313" key="1">
    <source>
        <dbReference type="EMBL" id="AYF75655.1"/>
    </source>
</evidence>
<dbReference type="AlphaFoldDB" id="A0A386ZGC6"/>
<dbReference type="PANTHER" id="PTHR38479:SF2">
    <property type="entry name" value="WINGED HELIX DNA-BINDING DOMAIN-CONTAINING PROTEIN"/>
    <property type="match status" value="1"/>
</dbReference>
<dbReference type="EMBL" id="CP032568">
    <property type="protein sequence ID" value="AYF75655.1"/>
    <property type="molecule type" value="Genomic_DNA"/>
</dbReference>
<accession>A0A386ZGC6</accession>
<dbReference type="Pfam" id="PF06224">
    <property type="entry name" value="AlkZ-like"/>
    <property type="match status" value="1"/>
</dbReference>
<dbReference type="OrthoDB" id="9148135at2"/>
<proteinExistence type="predicted"/>
<dbReference type="KEGG" id="nyu:D7D52_19390"/>
<keyword evidence="2" id="KW-1185">Reference proteome</keyword>
<name>A0A386ZGC6_9NOCA</name>
<dbReference type="Proteomes" id="UP000267164">
    <property type="component" value="Chromosome"/>
</dbReference>
<dbReference type="RefSeq" id="WP_120738375.1">
    <property type="nucleotide sequence ID" value="NZ_CP032568.1"/>
</dbReference>
<evidence type="ECO:0000313" key="2">
    <source>
        <dbReference type="Proteomes" id="UP000267164"/>
    </source>
</evidence>
<sequence>MRSMGVAERRARIGVRHRLAAEARSDDVGEVVRSLVVLHATDPATVYLSVAARGIVSEPGQVEKALYDDRTLLRMLAMRRTMFVAPVELVPVLQASTADALAHKQRRTYSKYVEQSGQVPEDISAWWSEVEAETHAALLNRGSATGAQLSKDVPRLRTQVDTAPGKPYSKPTNITTWVLVTLGCEGRIVRGRPNGTWASSQYTWAPIEAWLPQGIPALPAEEARAELVRKWLRAFGPAPVSDIKWWTGWTLGEVRKALALVDTVEVDLDGQTGLVLADDLAPTPEPEPWAALLPALDPTPMGWQSRDWYLGEHKSALFDTNGNVGPTVWWNGRIIGGWAQRPDGEIVWRLLEDAGSEAEKAVATEAEKTVAAEAEKAIAAEAERLRGWYGDVRPIPRFRTPLERELGA</sequence>
<dbReference type="PANTHER" id="PTHR38479">
    <property type="entry name" value="LMO0824 PROTEIN"/>
    <property type="match status" value="1"/>
</dbReference>
<keyword evidence="1" id="KW-0238">DNA-binding</keyword>
<dbReference type="GO" id="GO:0003677">
    <property type="term" value="F:DNA binding"/>
    <property type="evidence" value="ECO:0007669"/>
    <property type="project" value="UniProtKB-KW"/>
</dbReference>
<organism evidence="1 2">
    <name type="scientific">Nocardia yunnanensis</name>
    <dbReference type="NCBI Taxonomy" id="2382165"/>
    <lineage>
        <taxon>Bacteria</taxon>
        <taxon>Bacillati</taxon>
        <taxon>Actinomycetota</taxon>
        <taxon>Actinomycetes</taxon>
        <taxon>Mycobacteriales</taxon>
        <taxon>Nocardiaceae</taxon>
        <taxon>Nocardia</taxon>
    </lineage>
</organism>